<evidence type="ECO:0000313" key="2">
    <source>
        <dbReference type="EMBL" id="CAK9323991.1"/>
    </source>
</evidence>
<dbReference type="Proteomes" id="UP001642487">
    <property type="component" value="Chromosome 6"/>
</dbReference>
<keyword evidence="3" id="KW-1185">Reference proteome</keyword>
<name>A0ABP0YY77_9ROSI</name>
<feature type="non-terminal residue" evidence="2">
    <location>
        <position position="1"/>
    </location>
</feature>
<accession>A0ABP0YY77</accession>
<evidence type="ECO:0000256" key="1">
    <source>
        <dbReference type="SAM" id="MobiDB-lite"/>
    </source>
</evidence>
<dbReference type="EMBL" id="OZ021740">
    <property type="protein sequence ID" value="CAK9323991.1"/>
    <property type="molecule type" value="Genomic_DNA"/>
</dbReference>
<organism evidence="2 3">
    <name type="scientific">Citrullus colocynthis</name>
    <name type="common">colocynth</name>
    <dbReference type="NCBI Taxonomy" id="252529"/>
    <lineage>
        <taxon>Eukaryota</taxon>
        <taxon>Viridiplantae</taxon>
        <taxon>Streptophyta</taxon>
        <taxon>Embryophyta</taxon>
        <taxon>Tracheophyta</taxon>
        <taxon>Spermatophyta</taxon>
        <taxon>Magnoliopsida</taxon>
        <taxon>eudicotyledons</taxon>
        <taxon>Gunneridae</taxon>
        <taxon>Pentapetalae</taxon>
        <taxon>rosids</taxon>
        <taxon>fabids</taxon>
        <taxon>Cucurbitales</taxon>
        <taxon>Cucurbitaceae</taxon>
        <taxon>Benincaseae</taxon>
        <taxon>Citrullus</taxon>
    </lineage>
</organism>
<feature type="compositionally biased region" description="Basic and acidic residues" evidence="1">
    <location>
        <begin position="1"/>
        <end position="24"/>
    </location>
</feature>
<evidence type="ECO:0000313" key="3">
    <source>
        <dbReference type="Proteomes" id="UP001642487"/>
    </source>
</evidence>
<sequence>RRVLSRDDIVPLEEVEQHETREEPQPFTVEEPQPPAPEERLQPDTPGHAATSLSLQTSRAPAPSVHAKVVVDLPG</sequence>
<proteinExistence type="predicted"/>
<gene>
    <name evidence="2" type="ORF">CITCOLO1_LOCUS16207</name>
</gene>
<feature type="region of interest" description="Disordered" evidence="1">
    <location>
        <begin position="1"/>
        <end position="75"/>
    </location>
</feature>
<reference evidence="2 3" key="1">
    <citation type="submission" date="2024-03" db="EMBL/GenBank/DDBJ databases">
        <authorList>
            <person name="Gkanogiannis A."/>
            <person name="Becerra Lopez-Lavalle L."/>
        </authorList>
    </citation>
    <scope>NUCLEOTIDE SEQUENCE [LARGE SCALE GENOMIC DNA]</scope>
</reference>
<protein>
    <submittedName>
        <fullName evidence="2">Uncharacterized protein</fullName>
    </submittedName>
</protein>